<keyword evidence="2" id="KW-1133">Transmembrane helix</keyword>
<keyword evidence="2" id="KW-0472">Membrane</keyword>
<feature type="region of interest" description="Disordered" evidence="1">
    <location>
        <begin position="103"/>
        <end position="132"/>
    </location>
</feature>
<feature type="region of interest" description="Disordered" evidence="1">
    <location>
        <begin position="37"/>
        <end position="61"/>
    </location>
</feature>
<keyword evidence="2" id="KW-0812">Transmembrane</keyword>
<keyword evidence="3" id="KW-0732">Signal</keyword>
<dbReference type="AlphaFoldDB" id="A0A0B6S657"/>
<evidence type="ECO:0008006" key="6">
    <source>
        <dbReference type="Google" id="ProtNLM"/>
    </source>
</evidence>
<protein>
    <recommendedName>
        <fullName evidence="6">Transmembrane protein</fullName>
    </recommendedName>
</protein>
<dbReference type="Proteomes" id="UP000031838">
    <property type="component" value="Chromosome 2"/>
</dbReference>
<organism evidence="4 5">
    <name type="scientific">Burkholderia plantarii</name>
    <dbReference type="NCBI Taxonomy" id="41899"/>
    <lineage>
        <taxon>Bacteria</taxon>
        <taxon>Pseudomonadati</taxon>
        <taxon>Pseudomonadota</taxon>
        <taxon>Betaproteobacteria</taxon>
        <taxon>Burkholderiales</taxon>
        <taxon>Burkholderiaceae</taxon>
        <taxon>Burkholderia</taxon>
    </lineage>
</organism>
<evidence type="ECO:0000256" key="2">
    <source>
        <dbReference type="SAM" id="Phobius"/>
    </source>
</evidence>
<proteinExistence type="predicted"/>
<gene>
    <name evidence="4" type="ORF">BGL_2c18130</name>
</gene>
<evidence type="ECO:0000313" key="4">
    <source>
        <dbReference type="EMBL" id="AJK49879.1"/>
    </source>
</evidence>
<dbReference type="RefSeq" id="WP_042628249.1">
    <property type="nucleotide sequence ID" value="NZ_BSTO01000021.1"/>
</dbReference>
<reference evidence="5" key="1">
    <citation type="submission" date="2011-03" db="EMBL/GenBank/DDBJ databases">
        <authorList>
            <person name="Voget S."/>
            <person name="Streit W.R."/>
            <person name="Jaeger K.E."/>
            <person name="Daniel R."/>
        </authorList>
    </citation>
    <scope>NUCLEOTIDE SEQUENCE [LARGE SCALE GENOMIC DNA]</scope>
    <source>
        <strain evidence="5">PG1</strain>
    </source>
</reference>
<feature type="signal peptide" evidence="3">
    <location>
        <begin position="1"/>
        <end position="24"/>
    </location>
</feature>
<dbReference type="HOGENOM" id="CLU_1977373_0_0_4"/>
<feature type="transmembrane region" description="Helical" evidence="2">
    <location>
        <begin position="68"/>
        <end position="89"/>
    </location>
</feature>
<evidence type="ECO:0000256" key="1">
    <source>
        <dbReference type="SAM" id="MobiDB-lite"/>
    </source>
</evidence>
<sequence>MNRRSVLPALLIGSLLGAAPGARADGIERNIRDAAAGTVKNQAEEPARCRPSSGRAPAPMLRGEGNSLLGAGMGLASLAVLAAGVSMFAPSKDPRDLLFAPPCDPKRIAKSSPDGYPFVPPPSATAPPAATE</sequence>
<evidence type="ECO:0000313" key="5">
    <source>
        <dbReference type="Proteomes" id="UP000031838"/>
    </source>
</evidence>
<keyword evidence="5" id="KW-1185">Reference proteome</keyword>
<dbReference type="KEGG" id="bgp:BGL_2c18130"/>
<accession>A0A0B6S657</accession>
<evidence type="ECO:0000256" key="3">
    <source>
        <dbReference type="SAM" id="SignalP"/>
    </source>
</evidence>
<feature type="chain" id="PRO_5002122272" description="Transmembrane protein" evidence="3">
    <location>
        <begin position="25"/>
        <end position="132"/>
    </location>
</feature>
<name>A0A0B6S657_BURPL</name>
<reference evidence="4 5" key="2">
    <citation type="journal article" date="2016" name="Appl. Microbiol. Biotechnol.">
        <title>Mutations improving production and secretion of extracellular lipase by Burkholderia glumae PG1.</title>
        <authorList>
            <person name="Knapp A."/>
            <person name="Voget S."/>
            <person name="Gao R."/>
            <person name="Zaburannyi N."/>
            <person name="Krysciak D."/>
            <person name="Breuer M."/>
            <person name="Hauer B."/>
            <person name="Streit W.R."/>
            <person name="Muller R."/>
            <person name="Daniel R."/>
            <person name="Jaeger K.E."/>
        </authorList>
    </citation>
    <scope>NUCLEOTIDE SEQUENCE [LARGE SCALE GENOMIC DNA]</scope>
    <source>
        <strain evidence="4 5">PG1</strain>
    </source>
</reference>
<dbReference type="EMBL" id="CP002581">
    <property type="protein sequence ID" value="AJK49879.1"/>
    <property type="molecule type" value="Genomic_DNA"/>
</dbReference>